<evidence type="ECO:0000313" key="2">
    <source>
        <dbReference type="EMBL" id="KPV48504.1"/>
    </source>
</evidence>
<dbReference type="InterPro" id="IPR043129">
    <property type="entry name" value="ATPase_NBD"/>
</dbReference>
<dbReference type="EMBL" id="LJCR01002599">
    <property type="protein sequence ID" value="KPV48504.1"/>
    <property type="molecule type" value="Genomic_DNA"/>
</dbReference>
<evidence type="ECO:0000256" key="1">
    <source>
        <dbReference type="SAM" id="MobiDB-lite"/>
    </source>
</evidence>
<dbReference type="Gene3D" id="3.30.420.40">
    <property type="match status" value="1"/>
</dbReference>
<evidence type="ECO:0008006" key="4">
    <source>
        <dbReference type="Google" id="ProtNLM"/>
    </source>
</evidence>
<gene>
    <name evidence="2" type="ORF">SE17_37710</name>
</gene>
<accession>A0A0P9CR89</accession>
<dbReference type="Proteomes" id="UP000050509">
    <property type="component" value="Unassembled WGS sequence"/>
</dbReference>
<name>A0A0P9CR89_9CHLR</name>
<comment type="caution">
    <text evidence="2">The sequence shown here is derived from an EMBL/GenBank/DDBJ whole genome shotgun (WGS) entry which is preliminary data.</text>
</comment>
<sequence>RVRARCVEREGRRGARPEQISRGPAVTGLPASWIDIPGHQSLLGKRLRAGAPGITRMRSIAEPLAILYSLALNGNGEEINPTLMTGRYGFADMGFLTVDVDEVFNMRPQDDGRDTWDLGAVGPVGQIRRLLSAHFDSPFEPFEVELAIRTGKIKVGGKLRDLPNHWDEPLNRQGRTVRDKLVHKWRSGNQFDAIYLGGGWASEERIVAPILTTFGNAQCVTRSQTSIARGYAYLARRQAAEEAAKQAHKTSRADAPMLAAETAGA</sequence>
<organism evidence="2 3">
    <name type="scientific">Kouleothrix aurantiaca</name>
    <dbReference type="NCBI Taxonomy" id="186479"/>
    <lineage>
        <taxon>Bacteria</taxon>
        <taxon>Bacillati</taxon>
        <taxon>Chloroflexota</taxon>
        <taxon>Chloroflexia</taxon>
        <taxon>Chloroflexales</taxon>
        <taxon>Roseiflexineae</taxon>
        <taxon>Roseiflexaceae</taxon>
        <taxon>Kouleothrix</taxon>
    </lineage>
</organism>
<keyword evidence="3" id="KW-1185">Reference proteome</keyword>
<dbReference type="SUPFAM" id="SSF53067">
    <property type="entry name" value="Actin-like ATPase domain"/>
    <property type="match status" value="1"/>
</dbReference>
<reference evidence="2 3" key="1">
    <citation type="submission" date="2015-09" db="EMBL/GenBank/DDBJ databases">
        <title>Draft genome sequence of Kouleothrix aurantiaca JCM 19913.</title>
        <authorList>
            <person name="Hemp J."/>
        </authorList>
    </citation>
    <scope>NUCLEOTIDE SEQUENCE [LARGE SCALE GENOMIC DNA]</scope>
    <source>
        <strain evidence="2 3">COM-B</strain>
    </source>
</reference>
<dbReference type="AlphaFoldDB" id="A0A0P9CR89"/>
<protein>
    <recommendedName>
        <fullName evidence="4">Actin-like protein N-terminal domain-containing protein</fullName>
    </recommendedName>
</protein>
<proteinExistence type="predicted"/>
<feature type="non-terminal residue" evidence="2">
    <location>
        <position position="1"/>
    </location>
</feature>
<feature type="region of interest" description="Disordered" evidence="1">
    <location>
        <begin position="244"/>
        <end position="265"/>
    </location>
</feature>
<evidence type="ECO:0000313" key="3">
    <source>
        <dbReference type="Proteomes" id="UP000050509"/>
    </source>
</evidence>